<sequence length="207" mass="23777">MKLIRASSIGKIMGYPEKDTLAEGAYTYLECLASQVALDWEEDLSFGEIEKGRIVEQDSIDLYNSYNFTSYVKNTERKNSDLITGECDIDDQENSLIIDIKTSWSKATHPYQLKLGGKKGYEWQLLAYMHLWDRRQAEIAYCLVDTPYELIGYEDENLHEVSHLDKALRVTTLRFKRDATKEKQMLAKAKTAQYVLAELLDKKGIAA</sequence>
<accession>A0A833UDE4</accession>
<evidence type="ECO:0000313" key="2">
    <source>
        <dbReference type="Proteomes" id="UP000490535"/>
    </source>
</evidence>
<dbReference type="Proteomes" id="UP000490535">
    <property type="component" value="Unassembled WGS sequence"/>
</dbReference>
<comment type="caution">
    <text evidence="1">The sequence shown here is derived from an EMBL/GenBank/DDBJ whole genome shotgun (WGS) entry which is preliminary data.</text>
</comment>
<protein>
    <recommendedName>
        <fullName evidence="3">PD-(D/E)XK endonuclease-like domain-containing protein</fullName>
    </recommendedName>
</protein>
<dbReference type="SUPFAM" id="SSF52980">
    <property type="entry name" value="Restriction endonuclease-like"/>
    <property type="match status" value="1"/>
</dbReference>
<dbReference type="InterPro" id="IPR011604">
    <property type="entry name" value="PDDEXK-like_dom_sf"/>
</dbReference>
<organism evidence="1 2">
    <name type="scientific">Acinetobacter bereziniae</name>
    <name type="common">Acinetobacter genomosp. 10</name>
    <dbReference type="NCBI Taxonomy" id="106648"/>
    <lineage>
        <taxon>Bacteria</taxon>
        <taxon>Pseudomonadati</taxon>
        <taxon>Pseudomonadota</taxon>
        <taxon>Gammaproteobacteria</taxon>
        <taxon>Moraxellales</taxon>
        <taxon>Moraxellaceae</taxon>
        <taxon>Acinetobacter</taxon>
    </lineage>
</organism>
<dbReference type="InterPro" id="IPR011335">
    <property type="entry name" value="Restrct_endonuc-II-like"/>
</dbReference>
<proteinExistence type="predicted"/>
<reference evidence="2" key="1">
    <citation type="journal article" date="2020" name="MBio">
        <title>Horizontal gene transfer to a defensive symbiont with a reduced genome amongst a multipartite beetle microbiome.</title>
        <authorList>
            <person name="Waterworth S.C."/>
            <person name="Florez L.V."/>
            <person name="Rees E.R."/>
            <person name="Hertweck C."/>
            <person name="Kaltenpoth M."/>
            <person name="Kwan J.C."/>
        </authorList>
    </citation>
    <scope>NUCLEOTIDE SEQUENCE [LARGE SCALE GENOMIC DNA]</scope>
</reference>
<dbReference type="Gene3D" id="3.90.320.10">
    <property type="match status" value="1"/>
</dbReference>
<dbReference type="EMBL" id="WNDP01000033">
    <property type="protein sequence ID" value="KAF1025836.1"/>
    <property type="molecule type" value="Genomic_DNA"/>
</dbReference>
<gene>
    <name evidence="1" type="ORF">GAK29_01698</name>
</gene>
<name>A0A833UDE4_ACIBZ</name>
<dbReference type="AlphaFoldDB" id="A0A833UDE4"/>
<evidence type="ECO:0008006" key="3">
    <source>
        <dbReference type="Google" id="ProtNLM"/>
    </source>
</evidence>
<evidence type="ECO:0000313" key="1">
    <source>
        <dbReference type="EMBL" id="KAF1025836.1"/>
    </source>
</evidence>